<dbReference type="EMBL" id="JX863101">
    <property type="protein sequence ID" value="AFU62952.1"/>
    <property type="molecule type" value="Genomic_DNA"/>
</dbReference>
<protein>
    <recommendedName>
        <fullName evidence="3">COOH.NH2 ligase-type 2</fullName>
    </recommendedName>
</protein>
<dbReference type="InterPro" id="IPR025681">
    <property type="entry name" value="COOH-NH2_lig"/>
</dbReference>
<evidence type="ECO:0000313" key="1">
    <source>
        <dbReference type="EMBL" id="AFU62952.1"/>
    </source>
</evidence>
<dbReference type="RefSeq" id="YP_006907078.1">
    <property type="nucleotide sequence ID" value="NC_018850.2"/>
</dbReference>
<keyword evidence="2" id="KW-1185">Reference proteome</keyword>
<sequence length="265" mass="29422">MENKIVLIGSDPELFVGRNGVVNYAIGRIGGSKDVPRPVEFGALQEDNVLMEYNIDPAGSSEQFIHNIKAVLEQGRGVLAEFDLDVVRGMSSHVFDPDVLMEAGDAAWVFGCEPDHNGWTGRTNRFPRDVNPLLRTAGGHLHIGFGHLEEVTRQNSRQVIQMCDYLLGLPSILMDPDDERRQLYGKAAAMRYKSYGAEYRTLSNFWLFSDELIGWAYANARAAYERKDELQGFIEVVSGAEVQRIINENDKAAARQACTALGIAA</sequence>
<evidence type="ECO:0008006" key="3">
    <source>
        <dbReference type="Google" id="ProtNLM"/>
    </source>
</evidence>
<dbReference type="GeneID" id="13828900"/>
<dbReference type="OrthoDB" id="6062at10239"/>
<dbReference type="Pfam" id="PF14395">
    <property type="entry name" value="COOH-NH2_lig"/>
    <property type="match status" value="1"/>
</dbReference>
<accession>K0IGP4</accession>
<proteinExistence type="predicted"/>
<reference evidence="1 2" key="1">
    <citation type="journal article" date="2013" name="Genome Announc.">
        <title>Complete Genome Sequence of the Pseudomonas fluorescens Bacteriophage UFV-P2.</title>
        <authorList>
            <person name="Eller M.R."/>
            <person name="Salgado R.L."/>
            <person name="Vidigal P.M."/>
            <person name="Alves M.P."/>
            <person name="Dias R.S."/>
            <person name="de Oliveira L.L."/>
            <person name="da Silva C.C."/>
            <person name="de Carvalho A.F."/>
            <person name="De Paula S.O."/>
        </authorList>
    </citation>
    <scope>NUCLEOTIDE SEQUENCE [LARGE SCALE GENOMIC DNA]</scope>
</reference>
<organism evidence="1 2">
    <name type="scientific">Pseudomonas phage UFV-P2</name>
    <dbReference type="NCBI Taxonomy" id="1235661"/>
    <lineage>
        <taxon>Viruses</taxon>
        <taxon>Duplodnaviria</taxon>
        <taxon>Heunggongvirae</taxon>
        <taxon>Uroviricota</taxon>
        <taxon>Caudoviricetes</taxon>
        <taxon>Vicosavirus</taxon>
        <taxon>Vicosavirus UFVP2</taxon>
    </lineage>
</organism>
<evidence type="ECO:0000313" key="2">
    <source>
        <dbReference type="Proteomes" id="UP000007008"/>
    </source>
</evidence>
<dbReference type="KEGG" id="vg:13828900"/>
<name>K0IGP4_9CAUD</name>
<dbReference type="Proteomes" id="UP000007008">
    <property type="component" value="Segment"/>
</dbReference>